<proteinExistence type="inferred from homology"/>
<dbReference type="SUPFAM" id="SSF51395">
    <property type="entry name" value="FMN-linked oxidoreductases"/>
    <property type="match status" value="1"/>
</dbReference>
<evidence type="ECO:0000259" key="15">
    <source>
        <dbReference type="Pfam" id="PF01207"/>
    </source>
</evidence>
<dbReference type="Proteomes" id="UP001058072">
    <property type="component" value="Chromosome"/>
</dbReference>
<evidence type="ECO:0000256" key="5">
    <source>
        <dbReference type="ARBA" id="ARBA00022643"/>
    </source>
</evidence>
<evidence type="ECO:0000256" key="4">
    <source>
        <dbReference type="ARBA" id="ARBA00022630"/>
    </source>
</evidence>
<keyword evidence="4 12" id="KW-0285">Flavoprotein</keyword>
<keyword evidence="9 12" id="KW-0560">Oxidoreductase</keyword>
<evidence type="ECO:0000256" key="10">
    <source>
        <dbReference type="ARBA" id="ARBA00048205"/>
    </source>
</evidence>
<protein>
    <recommendedName>
        <fullName evidence="12">tRNA-dihydrouridine synthase</fullName>
        <ecNumber evidence="12">1.3.1.-</ecNumber>
    </recommendedName>
</protein>
<feature type="binding site" evidence="14">
    <location>
        <begin position="18"/>
        <end position="20"/>
    </location>
    <ligand>
        <name>FMN</name>
        <dbReference type="ChEBI" id="CHEBI:58210"/>
    </ligand>
</feature>
<dbReference type="Gene3D" id="3.20.20.70">
    <property type="entry name" value="Aldolase class I"/>
    <property type="match status" value="1"/>
</dbReference>
<evidence type="ECO:0000256" key="2">
    <source>
        <dbReference type="ARBA" id="ARBA00002790"/>
    </source>
</evidence>
<dbReference type="InterPro" id="IPR013785">
    <property type="entry name" value="Aldolase_TIM"/>
</dbReference>
<feature type="binding site" evidence="14">
    <location>
        <position position="142"/>
    </location>
    <ligand>
        <name>FMN</name>
        <dbReference type="ChEBI" id="CHEBI:58210"/>
    </ligand>
</feature>
<dbReference type="InterPro" id="IPR001269">
    <property type="entry name" value="DUS_fam"/>
</dbReference>
<feature type="binding site" evidence="14">
    <location>
        <position position="72"/>
    </location>
    <ligand>
        <name>FMN</name>
        <dbReference type="ChEBI" id="CHEBI:58210"/>
    </ligand>
</feature>
<evidence type="ECO:0000256" key="9">
    <source>
        <dbReference type="ARBA" id="ARBA00023002"/>
    </source>
</evidence>
<reference evidence="17 18" key="1">
    <citation type="submission" date="2021-03" db="EMBL/GenBank/DDBJ databases">
        <title>Comparative Genomics and Metabolomics in the genus Turicibacter.</title>
        <authorList>
            <person name="Maki J."/>
            <person name="Looft T."/>
        </authorList>
    </citation>
    <scope>NUCLEOTIDE SEQUENCE</scope>
    <source>
        <strain evidence="17">ISU324</strain>
        <strain evidence="16 18">MMM721</strain>
    </source>
</reference>
<dbReference type="PANTHER" id="PTHR45846:SF1">
    <property type="entry name" value="TRNA-DIHYDROURIDINE(47) SYNTHASE [NAD(P)(+)]-LIKE"/>
    <property type="match status" value="1"/>
</dbReference>
<evidence type="ECO:0000256" key="1">
    <source>
        <dbReference type="ARBA" id="ARBA00001917"/>
    </source>
</evidence>
<comment type="similarity">
    <text evidence="12">Belongs to the dus family.</text>
</comment>
<feature type="domain" description="DUS-like FMN-binding" evidence="15">
    <location>
        <begin position="16"/>
        <end position="315"/>
    </location>
</feature>
<dbReference type="Proteomes" id="UP001058016">
    <property type="component" value="Chromosome"/>
</dbReference>
<dbReference type="GO" id="GO:0050660">
    <property type="term" value="F:flavin adenine dinucleotide binding"/>
    <property type="evidence" value="ECO:0007669"/>
    <property type="project" value="InterPro"/>
</dbReference>
<dbReference type="InterPro" id="IPR035587">
    <property type="entry name" value="DUS-like_FMN-bd"/>
</dbReference>
<comment type="cofactor">
    <cofactor evidence="1 12 14">
        <name>FMN</name>
        <dbReference type="ChEBI" id="CHEBI:58210"/>
    </cofactor>
</comment>
<evidence type="ECO:0000313" key="16">
    <source>
        <dbReference type="EMBL" id="UUF05065.1"/>
    </source>
</evidence>
<comment type="catalytic activity">
    <reaction evidence="11">
        <text>a 5,6-dihydrouridine in tRNA + NAD(+) = a uridine in tRNA + NADH + H(+)</text>
        <dbReference type="Rhea" id="RHEA:54452"/>
        <dbReference type="Rhea" id="RHEA-COMP:13339"/>
        <dbReference type="Rhea" id="RHEA-COMP:13887"/>
        <dbReference type="ChEBI" id="CHEBI:15378"/>
        <dbReference type="ChEBI" id="CHEBI:57540"/>
        <dbReference type="ChEBI" id="CHEBI:57945"/>
        <dbReference type="ChEBI" id="CHEBI:65315"/>
        <dbReference type="ChEBI" id="CHEBI:74443"/>
    </reaction>
</comment>
<comment type="catalytic activity">
    <reaction evidence="10">
        <text>a 5,6-dihydrouridine in tRNA + NADP(+) = a uridine in tRNA + NADPH + H(+)</text>
        <dbReference type="Rhea" id="RHEA:23624"/>
        <dbReference type="Rhea" id="RHEA-COMP:13339"/>
        <dbReference type="Rhea" id="RHEA-COMP:13887"/>
        <dbReference type="ChEBI" id="CHEBI:15378"/>
        <dbReference type="ChEBI" id="CHEBI:57783"/>
        <dbReference type="ChEBI" id="CHEBI:58349"/>
        <dbReference type="ChEBI" id="CHEBI:65315"/>
        <dbReference type="ChEBI" id="CHEBI:74443"/>
    </reaction>
</comment>
<dbReference type="GO" id="GO:0000049">
    <property type="term" value="F:tRNA binding"/>
    <property type="evidence" value="ECO:0007669"/>
    <property type="project" value="UniProtKB-KW"/>
</dbReference>
<dbReference type="CDD" id="cd02801">
    <property type="entry name" value="DUS_like_FMN"/>
    <property type="match status" value="1"/>
</dbReference>
<evidence type="ECO:0000256" key="11">
    <source>
        <dbReference type="ARBA" id="ARBA00048802"/>
    </source>
</evidence>
<dbReference type="Gene3D" id="1.10.1200.80">
    <property type="entry name" value="Putative flavin oxidoreducatase, domain 2"/>
    <property type="match status" value="1"/>
</dbReference>
<keyword evidence="8" id="KW-0694">RNA-binding</keyword>
<evidence type="ECO:0000256" key="3">
    <source>
        <dbReference type="ARBA" id="ARBA00022555"/>
    </source>
</evidence>
<feature type="binding site" evidence="14">
    <location>
        <position position="172"/>
    </location>
    <ligand>
        <name>FMN</name>
        <dbReference type="ChEBI" id="CHEBI:58210"/>
    </ligand>
</feature>
<dbReference type="RefSeq" id="WP_055242465.1">
    <property type="nucleotide sequence ID" value="NZ_CP071249.1"/>
</dbReference>
<dbReference type="InterPro" id="IPR004652">
    <property type="entry name" value="DusB-like"/>
</dbReference>
<evidence type="ECO:0000256" key="14">
    <source>
        <dbReference type="PIRSR" id="PIRSR006621-2"/>
    </source>
</evidence>
<dbReference type="InterPro" id="IPR024036">
    <property type="entry name" value="tRNA-dHydroUridine_Synthase_C"/>
</dbReference>
<dbReference type="EC" id="1.3.1.-" evidence="12"/>
<feature type="binding site" evidence="14">
    <location>
        <begin position="228"/>
        <end position="229"/>
    </location>
    <ligand>
        <name>FMN</name>
        <dbReference type="ChEBI" id="CHEBI:58210"/>
    </ligand>
</feature>
<evidence type="ECO:0000256" key="13">
    <source>
        <dbReference type="PIRSR" id="PIRSR006621-1"/>
    </source>
</evidence>
<comment type="function">
    <text evidence="2 12">Catalyzes the synthesis of 5,6-dihydrouridine (D), a modified base found in the D-loop of most tRNAs, via the reduction of the C5-C6 double bond in target uridines.</text>
</comment>
<dbReference type="NCBIfam" id="TIGR00737">
    <property type="entry name" value="nifR3_yhdG"/>
    <property type="match status" value="1"/>
</dbReference>
<evidence type="ECO:0000256" key="7">
    <source>
        <dbReference type="ARBA" id="ARBA00022857"/>
    </source>
</evidence>
<dbReference type="PROSITE" id="PS01136">
    <property type="entry name" value="UPF0034"/>
    <property type="match status" value="1"/>
</dbReference>
<evidence type="ECO:0000313" key="18">
    <source>
        <dbReference type="Proteomes" id="UP001058016"/>
    </source>
</evidence>
<evidence type="ECO:0000256" key="12">
    <source>
        <dbReference type="PIRNR" id="PIRNR006621"/>
    </source>
</evidence>
<keyword evidence="7" id="KW-0521">NADP</keyword>
<dbReference type="GO" id="GO:0017150">
    <property type="term" value="F:tRNA dihydrouridine synthase activity"/>
    <property type="evidence" value="ECO:0007669"/>
    <property type="project" value="InterPro"/>
</dbReference>
<organism evidence="17 19">
    <name type="scientific">Turicibacter bilis</name>
    <dbReference type="NCBI Taxonomy" id="2735723"/>
    <lineage>
        <taxon>Bacteria</taxon>
        <taxon>Bacillati</taxon>
        <taxon>Bacillota</taxon>
        <taxon>Erysipelotrichia</taxon>
        <taxon>Erysipelotrichales</taxon>
        <taxon>Turicibacteraceae</taxon>
        <taxon>Turicibacter</taxon>
    </lineage>
</organism>
<evidence type="ECO:0000313" key="17">
    <source>
        <dbReference type="EMBL" id="UUF09485.1"/>
    </source>
</evidence>
<feature type="active site" description="Proton donor" evidence="13">
    <location>
        <position position="103"/>
    </location>
</feature>
<keyword evidence="18" id="KW-1185">Reference proteome</keyword>
<name>A0A9Q9CJ43_9FIRM</name>
<sequence>MTWKIREIEIDNPVVLAPMAGVCNAAFRTIVKEMGTGLIYAEMVSDKAVVYQNKKTLDMLYVDPAERPLSMQIFGADKETFVEAAKYVDANCDCDIIDINMGCPVPKVTKNEAGARLLLEPDKIYDIVASVVDVCKKPVTVKMRTGWDKEHIYAVENALKIEQAGASAIAVHGRTRSQMYEGKADWGIIKDVKDAIKTIPVIGNGDINSPEFAKKVLEESGVDGIMIGRAALGNPWLMKQIVHYLKTDELIAEPSAEEKLRLAVDHMDRLIDLKCEKVALLEMRSHMAWYIKGLDGATHVKRMVTTVKTREEMMDIINRYQAYLNGDKSARLVVE</sequence>
<dbReference type="AlphaFoldDB" id="A0A9Q9CJ43"/>
<gene>
    <name evidence="17" type="primary">dusB</name>
    <name evidence="16" type="ORF">J0J69_08035</name>
    <name evidence="17" type="ORF">J0J70_05915</name>
</gene>
<dbReference type="InterPro" id="IPR018517">
    <property type="entry name" value="tRNA_hU_synthase_CS"/>
</dbReference>
<keyword evidence="14" id="KW-0547">Nucleotide-binding</keyword>
<evidence type="ECO:0000313" key="19">
    <source>
        <dbReference type="Proteomes" id="UP001058072"/>
    </source>
</evidence>
<evidence type="ECO:0000256" key="8">
    <source>
        <dbReference type="ARBA" id="ARBA00022884"/>
    </source>
</evidence>
<dbReference type="PIRSF" id="PIRSF006621">
    <property type="entry name" value="Dus"/>
    <property type="match status" value="1"/>
</dbReference>
<keyword evidence="6 12" id="KW-0819">tRNA processing</keyword>
<keyword evidence="5 12" id="KW-0288">FMN</keyword>
<dbReference type="Pfam" id="PF01207">
    <property type="entry name" value="Dus"/>
    <property type="match status" value="1"/>
</dbReference>
<accession>A0A9Q9CJ43</accession>
<keyword evidence="3" id="KW-0820">tRNA-binding</keyword>
<dbReference type="PANTHER" id="PTHR45846">
    <property type="entry name" value="TRNA-DIHYDROURIDINE(47) SYNTHASE [NAD(P)(+)]-LIKE"/>
    <property type="match status" value="1"/>
</dbReference>
<dbReference type="EMBL" id="CP071250">
    <property type="protein sequence ID" value="UUF09485.1"/>
    <property type="molecule type" value="Genomic_DNA"/>
</dbReference>
<evidence type="ECO:0000256" key="6">
    <source>
        <dbReference type="ARBA" id="ARBA00022694"/>
    </source>
</evidence>
<dbReference type="EMBL" id="CP071249">
    <property type="protein sequence ID" value="UUF05065.1"/>
    <property type="molecule type" value="Genomic_DNA"/>
</dbReference>